<reference evidence="1" key="1">
    <citation type="submission" date="2022-06" db="EMBL/GenBank/DDBJ databases">
        <title>Uncovering the hologenomic basis of an extraordinary plant invasion.</title>
        <authorList>
            <person name="Bieker V.C."/>
            <person name="Martin M.D."/>
            <person name="Gilbert T."/>
            <person name="Hodgins K."/>
            <person name="Battlay P."/>
            <person name="Petersen B."/>
            <person name="Wilson J."/>
        </authorList>
    </citation>
    <scope>NUCLEOTIDE SEQUENCE</scope>
    <source>
        <strain evidence="1">AA19_3_7</strain>
        <tissue evidence="1">Leaf</tissue>
    </source>
</reference>
<organism evidence="1 2">
    <name type="scientific">Ambrosia artemisiifolia</name>
    <name type="common">Common ragweed</name>
    <dbReference type="NCBI Taxonomy" id="4212"/>
    <lineage>
        <taxon>Eukaryota</taxon>
        <taxon>Viridiplantae</taxon>
        <taxon>Streptophyta</taxon>
        <taxon>Embryophyta</taxon>
        <taxon>Tracheophyta</taxon>
        <taxon>Spermatophyta</taxon>
        <taxon>Magnoliopsida</taxon>
        <taxon>eudicotyledons</taxon>
        <taxon>Gunneridae</taxon>
        <taxon>Pentapetalae</taxon>
        <taxon>asterids</taxon>
        <taxon>campanulids</taxon>
        <taxon>Asterales</taxon>
        <taxon>Asteraceae</taxon>
        <taxon>Asteroideae</taxon>
        <taxon>Heliantheae alliance</taxon>
        <taxon>Heliantheae</taxon>
        <taxon>Ambrosia</taxon>
    </lineage>
</organism>
<dbReference type="EMBL" id="JAMZMK010012208">
    <property type="protein sequence ID" value="KAI7724509.1"/>
    <property type="molecule type" value="Genomic_DNA"/>
</dbReference>
<name>A0AAD5G136_AMBAR</name>
<dbReference type="AlphaFoldDB" id="A0AAD5G136"/>
<accession>A0AAD5G136</accession>
<protein>
    <submittedName>
        <fullName evidence="1">Uncharacterized protein</fullName>
    </submittedName>
</protein>
<evidence type="ECO:0000313" key="2">
    <source>
        <dbReference type="Proteomes" id="UP001206925"/>
    </source>
</evidence>
<evidence type="ECO:0000313" key="1">
    <source>
        <dbReference type="EMBL" id="KAI7724509.1"/>
    </source>
</evidence>
<dbReference type="Proteomes" id="UP001206925">
    <property type="component" value="Unassembled WGS sequence"/>
</dbReference>
<sequence>MSSKELKRPVGCKYEMDPPTTLTCDLRPCQKQALFWMTESEKAVDVEKAKETLHPCWAAYRICDEYDIQLFINL</sequence>
<proteinExistence type="predicted"/>
<gene>
    <name evidence="1" type="ORF">M8C21_028990</name>
</gene>
<keyword evidence="2" id="KW-1185">Reference proteome</keyword>
<comment type="caution">
    <text evidence="1">The sequence shown here is derived from an EMBL/GenBank/DDBJ whole genome shotgun (WGS) entry which is preliminary data.</text>
</comment>